<comment type="similarity">
    <text evidence="2">Belongs to the importin beta family.</text>
</comment>
<evidence type="ECO:0000313" key="7">
    <source>
        <dbReference type="EMBL" id="GFR50862.1"/>
    </source>
</evidence>
<dbReference type="GO" id="GO:0005634">
    <property type="term" value="C:nucleus"/>
    <property type="evidence" value="ECO:0007669"/>
    <property type="project" value="UniProtKB-SubCell"/>
</dbReference>
<dbReference type="AlphaFoldDB" id="A0AAD3E1P8"/>
<dbReference type="Pfam" id="PF03810">
    <property type="entry name" value="IBN_N"/>
    <property type="match status" value="1"/>
</dbReference>
<proteinExistence type="inferred from homology"/>
<feature type="non-terminal residue" evidence="7">
    <location>
        <position position="1"/>
    </location>
</feature>
<dbReference type="Proteomes" id="UP001054857">
    <property type="component" value="Unassembled WGS sequence"/>
</dbReference>
<dbReference type="InterPro" id="IPR051345">
    <property type="entry name" value="Importin_beta-like_NTR"/>
</dbReference>
<dbReference type="GO" id="GO:0005737">
    <property type="term" value="C:cytoplasm"/>
    <property type="evidence" value="ECO:0007669"/>
    <property type="project" value="TreeGrafter"/>
</dbReference>
<dbReference type="GO" id="GO:0006606">
    <property type="term" value="P:protein import into nucleus"/>
    <property type="evidence" value="ECO:0007669"/>
    <property type="project" value="TreeGrafter"/>
</dbReference>
<dbReference type="Gene3D" id="1.25.10.10">
    <property type="entry name" value="Leucine-rich Repeat Variant"/>
    <property type="match status" value="1"/>
</dbReference>
<keyword evidence="4" id="KW-0539">Nucleus</keyword>
<feature type="compositionally biased region" description="Polar residues" evidence="5">
    <location>
        <begin position="634"/>
        <end position="644"/>
    </location>
</feature>
<dbReference type="InterPro" id="IPR001494">
    <property type="entry name" value="Importin-beta_N"/>
</dbReference>
<comment type="caution">
    <text evidence="7">The sequence shown here is derived from an EMBL/GenBank/DDBJ whole genome shotgun (WGS) entry which is preliminary data.</text>
</comment>
<accession>A0AAD3E1P8</accession>
<keyword evidence="3" id="KW-0813">Transport</keyword>
<protein>
    <recommendedName>
        <fullName evidence="6">Importin N-terminal domain-containing protein</fullName>
    </recommendedName>
</protein>
<dbReference type="EMBL" id="BMAR01000042">
    <property type="protein sequence ID" value="GFR50862.1"/>
    <property type="molecule type" value="Genomic_DNA"/>
</dbReference>
<feature type="region of interest" description="Disordered" evidence="5">
    <location>
        <begin position="634"/>
        <end position="656"/>
    </location>
</feature>
<dbReference type="GO" id="GO:0031267">
    <property type="term" value="F:small GTPase binding"/>
    <property type="evidence" value="ECO:0007669"/>
    <property type="project" value="InterPro"/>
</dbReference>
<evidence type="ECO:0000256" key="1">
    <source>
        <dbReference type="ARBA" id="ARBA00004123"/>
    </source>
</evidence>
<evidence type="ECO:0000256" key="3">
    <source>
        <dbReference type="ARBA" id="ARBA00022448"/>
    </source>
</evidence>
<evidence type="ECO:0000256" key="4">
    <source>
        <dbReference type="ARBA" id="ARBA00023242"/>
    </source>
</evidence>
<dbReference type="InterPro" id="IPR016024">
    <property type="entry name" value="ARM-type_fold"/>
</dbReference>
<evidence type="ECO:0000256" key="2">
    <source>
        <dbReference type="ARBA" id="ARBA00007991"/>
    </source>
</evidence>
<name>A0AAD3E1P8_9CHLO</name>
<dbReference type="SUPFAM" id="SSF48371">
    <property type="entry name" value="ARM repeat"/>
    <property type="match status" value="1"/>
</dbReference>
<comment type="subcellular location">
    <subcellularLocation>
        <location evidence="1">Nucleus</location>
    </subcellularLocation>
</comment>
<evidence type="ECO:0000259" key="6">
    <source>
        <dbReference type="Pfam" id="PF03810"/>
    </source>
</evidence>
<evidence type="ECO:0000256" key="5">
    <source>
        <dbReference type="SAM" id="MobiDB-lite"/>
    </source>
</evidence>
<gene>
    <name evidence="7" type="ORF">Agub_g13149</name>
</gene>
<feature type="region of interest" description="Disordered" evidence="5">
    <location>
        <begin position="201"/>
        <end position="220"/>
    </location>
</feature>
<dbReference type="InterPro" id="IPR011989">
    <property type="entry name" value="ARM-like"/>
</dbReference>
<dbReference type="PANTHER" id="PTHR12363">
    <property type="entry name" value="TRANSPORTIN 3 AND IMPORTIN 13"/>
    <property type="match status" value="1"/>
</dbReference>
<reference evidence="7 8" key="1">
    <citation type="journal article" date="2021" name="Sci. Rep.">
        <title>Genome sequencing of the multicellular alga Astrephomene provides insights into convergent evolution of germ-soma differentiation.</title>
        <authorList>
            <person name="Yamashita S."/>
            <person name="Yamamoto K."/>
            <person name="Matsuzaki R."/>
            <person name="Suzuki S."/>
            <person name="Yamaguchi H."/>
            <person name="Hirooka S."/>
            <person name="Minakuchi Y."/>
            <person name="Miyagishima S."/>
            <person name="Kawachi M."/>
            <person name="Toyoda A."/>
            <person name="Nozaki H."/>
        </authorList>
    </citation>
    <scope>NUCLEOTIDE SEQUENCE [LARGE SCALE GENOMIC DNA]</scope>
    <source>
        <strain evidence="7 8">NIES-4017</strain>
    </source>
</reference>
<sequence length="656" mass="65897">MLAEQLFQCLQALPNREAEAALLQFRAQPESWETCVSILSNSHCGFPESLQSFAAQTLHASARRVALATSATSDTQDYQQYVQHLIDKQQGLLTSLIQLAGHGHLRAPRDTLLCAALAALSVRNPDKLQELLSAALGRLPHGFALQLLLDVAEEGESLLARLGGDVESSAALHQVLREELGPHVTAWLAARAHDTLLSAQGQQPHGEAHGQGPQAAGGCGGSSATAAPDLRLRLVRCFAGWVRLGCLYAASCPADAVQQLVGLLLHLALPRPVAVAATGQLHGAVHAAAPITALQHEACEALGAVIEYGPDSLLRALLEPVLQLAAAAAEAGGGGGRAVADADAVYDIVQLVSSYSLARLDELVRACGCGADGGGGCTAVSTPPPLTALAEALVRLAALTTLTPTGYPVGGPAVTALADLALGCIAAADAESAAAAAGEEGGGSGEASREGASGVAAAAAGGSGGCGWGEAMQQDEEGPAGQLDATTIIDASSAATAAASAAPATDAFVPEHCVPYVTLGPRPGLPPPLVQLYDNVLHAVLSCCVVWGSSTTTSCGAGDDDGSSDEDAECHNAGCSGVVAADDQGSGTGLLMRLPPESSEAVRSCLQACAGVVGQARQLATAAALLQGAAVSTSPHTPSASISSPAEGPPPWLLQG</sequence>
<evidence type="ECO:0000313" key="8">
    <source>
        <dbReference type="Proteomes" id="UP001054857"/>
    </source>
</evidence>
<dbReference type="PANTHER" id="PTHR12363:SF33">
    <property type="entry name" value="IMPORTIN-13"/>
    <property type="match status" value="1"/>
</dbReference>
<feature type="compositionally biased region" description="Pro residues" evidence="5">
    <location>
        <begin position="647"/>
        <end position="656"/>
    </location>
</feature>
<feature type="domain" description="Importin N-terminal" evidence="6">
    <location>
        <begin position="18"/>
        <end position="59"/>
    </location>
</feature>
<organism evidence="7 8">
    <name type="scientific">Astrephomene gubernaculifera</name>
    <dbReference type="NCBI Taxonomy" id="47775"/>
    <lineage>
        <taxon>Eukaryota</taxon>
        <taxon>Viridiplantae</taxon>
        <taxon>Chlorophyta</taxon>
        <taxon>core chlorophytes</taxon>
        <taxon>Chlorophyceae</taxon>
        <taxon>CS clade</taxon>
        <taxon>Chlamydomonadales</taxon>
        <taxon>Astrephomenaceae</taxon>
        <taxon>Astrephomene</taxon>
    </lineage>
</organism>
<keyword evidence="8" id="KW-1185">Reference proteome</keyword>